<dbReference type="PROSITE" id="PS50142">
    <property type="entry name" value="RNASE_3_2"/>
    <property type="match status" value="1"/>
</dbReference>
<keyword evidence="3" id="KW-0255">Endonuclease</keyword>
<organism evidence="8">
    <name type="scientific">viral metagenome</name>
    <dbReference type="NCBI Taxonomy" id="1070528"/>
    <lineage>
        <taxon>unclassified sequences</taxon>
        <taxon>metagenomes</taxon>
        <taxon>organismal metagenomes</taxon>
    </lineage>
</organism>
<dbReference type="PROSITE" id="PS50137">
    <property type="entry name" value="DS_RBD"/>
    <property type="match status" value="1"/>
</dbReference>
<dbReference type="EMBL" id="MN740642">
    <property type="protein sequence ID" value="QHS79405.1"/>
    <property type="molecule type" value="Genomic_DNA"/>
</dbReference>
<evidence type="ECO:0000256" key="3">
    <source>
        <dbReference type="ARBA" id="ARBA00022759"/>
    </source>
</evidence>
<dbReference type="HAMAP" id="MF_00104">
    <property type="entry name" value="RNase_III"/>
    <property type="match status" value="1"/>
</dbReference>
<evidence type="ECO:0000313" key="8">
    <source>
        <dbReference type="EMBL" id="QHS79405.1"/>
    </source>
</evidence>
<dbReference type="InterPro" id="IPR011907">
    <property type="entry name" value="RNase_III"/>
</dbReference>
<keyword evidence="2" id="KW-0540">Nuclease</keyword>
<proteinExistence type="inferred from homology"/>
<dbReference type="Pfam" id="PF00035">
    <property type="entry name" value="dsrm"/>
    <property type="match status" value="1"/>
</dbReference>
<dbReference type="GO" id="GO:0006364">
    <property type="term" value="P:rRNA processing"/>
    <property type="evidence" value="ECO:0007669"/>
    <property type="project" value="InterPro"/>
</dbReference>
<dbReference type="InterPro" id="IPR000999">
    <property type="entry name" value="RNase_III_dom"/>
</dbReference>
<dbReference type="Gene3D" id="3.30.160.20">
    <property type="match status" value="1"/>
</dbReference>
<dbReference type="SMART" id="SM00535">
    <property type="entry name" value="RIBOc"/>
    <property type="match status" value="1"/>
</dbReference>
<accession>A0A6C0AJ99</accession>
<evidence type="ECO:0000256" key="5">
    <source>
        <dbReference type="ARBA" id="ARBA00022884"/>
    </source>
</evidence>
<dbReference type="PANTHER" id="PTHR11207">
    <property type="entry name" value="RIBONUCLEASE III"/>
    <property type="match status" value="1"/>
</dbReference>
<dbReference type="Gene3D" id="1.10.1520.10">
    <property type="entry name" value="Ribonuclease III domain"/>
    <property type="match status" value="1"/>
</dbReference>
<feature type="domain" description="DRBM" evidence="6">
    <location>
        <begin position="202"/>
        <end position="268"/>
    </location>
</feature>
<dbReference type="GO" id="GO:0003725">
    <property type="term" value="F:double-stranded RNA binding"/>
    <property type="evidence" value="ECO:0007669"/>
    <property type="project" value="TreeGrafter"/>
</dbReference>
<feature type="domain" description="RNase III" evidence="7">
    <location>
        <begin position="22"/>
        <end position="173"/>
    </location>
</feature>
<evidence type="ECO:0000259" key="6">
    <source>
        <dbReference type="PROSITE" id="PS50137"/>
    </source>
</evidence>
<name>A0A6C0AJ99_9ZZZZ</name>
<dbReference type="PANTHER" id="PTHR11207:SF0">
    <property type="entry name" value="RIBONUCLEASE 3"/>
    <property type="match status" value="1"/>
</dbReference>
<evidence type="ECO:0000256" key="4">
    <source>
        <dbReference type="ARBA" id="ARBA00022801"/>
    </source>
</evidence>
<dbReference type="CDD" id="cd00593">
    <property type="entry name" value="RIBOc"/>
    <property type="match status" value="1"/>
</dbReference>
<protein>
    <recommendedName>
        <fullName evidence="9">RNase III domain-containing protein</fullName>
    </recommendedName>
</protein>
<reference evidence="8" key="1">
    <citation type="journal article" date="2020" name="Nature">
        <title>Giant virus diversity and host interactions through global metagenomics.</title>
        <authorList>
            <person name="Schulz F."/>
            <person name="Roux S."/>
            <person name="Paez-Espino D."/>
            <person name="Jungbluth S."/>
            <person name="Walsh D.A."/>
            <person name="Denef V.J."/>
            <person name="McMahon K.D."/>
            <person name="Konstantinidis K.T."/>
            <person name="Eloe-Fadrosh E.A."/>
            <person name="Kyrpides N.C."/>
            <person name="Woyke T."/>
        </authorList>
    </citation>
    <scope>NUCLEOTIDE SEQUENCE</scope>
    <source>
        <strain evidence="8">GVMAG-S-1035237-23</strain>
    </source>
</reference>
<dbReference type="InterPro" id="IPR014720">
    <property type="entry name" value="dsRBD_dom"/>
</dbReference>
<dbReference type="GO" id="GO:0004525">
    <property type="term" value="F:ribonuclease III activity"/>
    <property type="evidence" value="ECO:0007669"/>
    <property type="project" value="InterPro"/>
</dbReference>
<keyword evidence="5" id="KW-0694">RNA-binding</keyword>
<evidence type="ECO:0000259" key="7">
    <source>
        <dbReference type="PROSITE" id="PS50142"/>
    </source>
</evidence>
<comment type="similarity">
    <text evidence="1">Belongs to the ribonuclease III family.</text>
</comment>
<dbReference type="SUPFAM" id="SSF54768">
    <property type="entry name" value="dsRNA-binding domain-like"/>
    <property type="match status" value="1"/>
</dbReference>
<dbReference type="GO" id="GO:0010468">
    <property type="term" value="P:regulation of gene expression"/>
    <property type="evidence" value="ECO:0007669"/>
    <property type="project" value="TreeGrafter"/>
</dbReference>
<sequence length="274" mass="30961">MSTQVLYNPFNSKNRLFTQPDIQAILSKHNCDFGISSTELFQRAMVHSSYVKRAEYTSPTGEEAQLAEKPRDCLGLFDESYERLEHLGDSILGACVSTYLMKRFPDENEGFMTDLKKEIVCNEMLGTLSQKIGLDKFYIISRHNEDVCAGRINSKKLGDILEAFIGALWTDSGNDFKILYSFVVCLVETYIDIPRILMNNRNFKEQLQKLYQARFHHTPTYTVISASTNMYTMAAVDEKSIHLGIGTAPTKKQAEQLAAKDAISRLTLGNVANK</sequence>
<evidence type="ECO:0000256" key="1">
    <source>
        <dbReference type="ARBA" id="ARBA00010183"/>
    </source>
</evidence>
<dbReference type="Pfam" id="PF00636">
    <property type="entry name" value="Ribonuclease_3"/>
    <property type="match status" value="1"/>
</dbReference>
<dbReference type="SUPFAM" id="SSF69065">
    <property type="entry name" value="RNase III domain-like"/>
    <property type="match status" value="1"/>
</dbReference>
<evidence type="ECO:0008006" key="9">
    <source>
        <dbReference type="Google" id="ProtNLM"/>
    </source>
</evidence>
<evidence type="ECO:0000256" key="2">
    <source>
        <dbReference type="ARBA" id="ARBA00022722"/>
    </source>
</evidence>
<dbReference type="AlphaFoldDB" id="A0A6C0AJ99"/>
<keyword evidence="4" id="KW-0378">Hydrolase</keyword>
<dbReference type="CDD" id="cd10845">
    <property type="entry name" value="DSRM_RNAse_III_family"/>
    <property type="match status" value="1"/>
</dbReference>
<dbReference type="InterPro" id="IPR036389">
    <property type="entry name" value="RNase_III_sf"/>
</dbReference>
<dbReference type="SMART" id="SM00358">
    <property type="entry name" value="DSRM"/>
    <property type="match status" value="1"/>
</dbReference>